<sequence length="607" mass="69216">MMMLLHGFPAICITPYGSPLERNSFKRKRSQVPFCYHRLNFLLGKERFCPDILTVDESEVSSMMVKCGRWNGSKPLEMSGINCLLFPKRRDNLVTFSSFKAGFVYEKDVGMSTWNRAKQFITNNHEDIQLPFVTPVIPEELIIELRNRPSSASSEREHILSEVKLHYLDERDEETLSKRILSLSRSNKVRSALELYASMEVSGLQPNAHACNSLVSCLLRNGSLNDALRVFEMIRKKEIATGHTYSLILKAVASTQGCDSALKMFDALEEEGISKKKFDAIVYNTMISVCGKAKNWVETERMWRKLRQNAFRGTKITYDLLISTFVQCGQTELAVDAYHEMIQNGLEPNEDIMKAIIASCTKEGNWALALNILQKMLNDGIKPNIITFNSMINCLAKAGEGELVFSIYDMMKSLGHTPDTYTWSALLCALYRSKRYVDALQLFEGIKTEQHFQLNAHICNTALMSCQRLGLWERSLQLLCQMERSGMQMSTVSYNHAIGACEVAREPKVALQVYQHMIHRKCAPDTFTYLSLIRTCIWGSLWTEVEEILERVEPNSSLYNALIHGFCLRGKITLAKKLYTKMRSIGLKPDGRTRALMLQHLPNNKVW</sequence>
<proteinExistence type="predicted"/>
<keyword evidence="1" id="KW-0677">Repeat</keyword>
<dbReference type="InterPro" id="IPR002885">
    <property type="entry name" value="PPR_rpt"/>
</dbReference>
<dbReference type="RefSeq" id="XP_008792753.2">
    <property type="nucleotide sequence ID" value="XM_008794531.3"/>
</dbReference>
<dbReference type="InterPro" id="IPR011990">
    <property type="entry name" value="TPR-like_helical_dom_sf"/>
</dbReference>
<dbReference type="PANTHER" id="PTHR47933">
    <property type="entry name" value="PENTATRICOPEPTIDE REPEAT-CONTAINING PROTEIN 1, MITOCHONDRIAL"/>
    <property type="match status" value="1"/>
</dbReference>
<evidence type="ECO:0000313" key="4">
    <source>
        <dbReference type="Proteomes" id="UP000228380"/>
    </source>
</evidence>
<gene>
    <name evidence="5" type="primary">LOC103709263</name>
</gene>
<dbReference type="NCBIfam" id="TIGR00756">
    <property type="entry name" value="PPR"/>
    <property type="match status" value="7"/>
</dbReference>
<dbReference type="InterPro" id="IPR051240">
    <property type="entry name" value="Mito_RNA-Proc/Resp"/>
</dbReference>
<feature type="repeat" description="PPR" evidence="2">
    <location>
        <begin position="384"/>
        <end position="418"/>
    </location>
</feature>
<dbReference type="Pfam" id="PF23276">
    <property type="entry name" value="TPR_24"/>
    <property type="match status" value="1"/>
</dbReference>
<organism evidence="4 5">
    <name type="scientific">Phoenix dactylifera</name>
    <name type="common">Date palm</name>
    <dbReference type="NCBI Taxonomy" id="42345"/>
    <lineage>
        <taxon>Eukaryota</taxon>
        <taxon>Viridiplantae</taxon>
        <taxon>Streptophyta</taxon>
        <taxon>Embryophyta</taxon>
        <taxon>Tracheophyta</taxon>
        <taxon>Spermatophyta</taxon>
        <taxon>Magnoliopsida</taxon>
        <taxon>Liliopsida</taxon>
        <taxon>Arecaceae</taxon>
        <taxon>Coryphoideae</taxon>
        <taxon>Phoeniceae</taxon>
        <taxon>Phoenix</taxon>
    </lineage>
</organism>
<dbReference type="Proteomes" id="UP000228380">
    <property type="component" value="Chromosome 6"/>
</dbReference>
<keyword evidence="4" id="KW-1185">Reference proteome</keyword>
<dbReference type="GO" id="GO:0003729">
    <property type="term" value="F:mRNA binding"/>
    <property type="evidence" value="ECO:0007669"/>
    <property type="project" value="TreeGrafter"/>
</dbReference>
<dbReference type="InterPro" id="IPR057027">
    <property type="entry name" value="TPR_mt"/>
</dbReference>
<feature type="repeat" description="PPR" evidence="2">
    <location>
        <begin position="555"/>
        <end position="589"/>
    </location>
</feature>
<evidence type="ECO:0000259" key="3">
    <source>
        <dbReference type="Pfam" id="PF23276"/>
    </source>
</evidence>
<feature type="repeat" description="PPR" evidence="2">
    <location>
        <begin position="314"/>
        <end position="348"/>
    </location>
</feature>
<feature type="repeat" description="PPR" evidence="2">
    <location>
        <begin position="172"/>
        <end position="206"/>
    </location>
</feature>
<dbReference type="PANTHER" id="PTHR47933:SF11">
    <property type="entry name" value="PENTATRICOPEPTIDE REPEAT-CONTAINING PROTEIN 2"/>
    <property type="match status" value="1"/>
</dbReference>
<dbReference type="GeneID" id="103709263"/>
<dbReference type="KEGG" id="pda:103709263"/>
<feature type="repeat" description="PPR" evidence="2">
    <location>
        <begin position="279"/>
        <end position="313"/>
    </location>
</feature>
<feature type="repeat" description="PPR" evidence="2">
    <location>
        <begin position="207"/>
        <end position="241"/>
    </location>
</feature>
<feature type="domain" description="Pentatricopeptide repeat-containing protein-mitochondrial" evidence="3">
    <location>
        <begin position="192"/>
        <end position="296"/>
    </location>
</feature>
<dbReference type="PROSITE" id="PS51375">
    <property type="entry name" value="PPR"/>
    <property type="match status" value="9"/>
</dbReference>
<evidence type="ECO:0000256" key="1">
    <source>
        <dbReference type="ARBA" id="ARBA00022737"/>
    </source>
</evidence>
<evidence type="ECO:0000256" key="2">
    <source>
        <dbReference type="PROSITE-ProRule" id="PRU00708"/>
    </source>
</evidence>
<evidence type="ECO:0000313" key="5">
    <source>
        <dbReference type="RefSeq" id="XP_008792753.2"/>
    </source>
</evidence>
<accession>A0A8B7C6E4</accession>
<name>A0A8B7C6E4_PHODC</name>
<feature type="repeat" description="PPR" evidence="2">
    <location>
        <begin position="455"/>
        <end position="489"/>
    </location>
</feature>
<dbReference type="Gene3D" id="1.25.40.10">
    <property type="entry name" value="Tetratricopeptide repeat domain"/>
    <property type="match status" value="4"/>
</dbReference>
<feature type="repeat" description="PPR" evidence="2">
    <location>
        <begin position="490"/>
        <end position="524"/>
    </location>
</feature>
<dbReference type="AlphaFoldDB" id="A0A8B7C6E4"/>
<dbReference type="Pfam" id="PF01535">
    <property type="entry name" value="PPR"/>
    <property type="match status" value="3"/>
</dbReference>
<feature type="repeat" description="PPR" evidence="2">
    <location>
        <begin position="349"/>
        <end position="383"/>
    </location>
</feature>
<protein>
    <submittedName>
        <fullName evidence="5">Pentatricopeptide repeat-containing protein At3g29290</fullName>
    </submittedName>
</protein>
<dbReference type="OrthoDB" id="185373at2759"/>
<reference evidence="5" key="2">
    <citation type="submission" date="2025-08" db="UniProtKB">
        <authorList>
            <consortium name="RefSeq"/>
        </authorList>
    </citation>
    <scope>IDENTIFICATION</scope>
    <source>
        <tissue evidence="5">Young leaves</tissue>
    </source>
</reference>
<reference evidence="4" key="1">
    <citation type="journal article" date="2019" name="Nat. Commun.">
        <title>Genome-wide association mapping of date palm fruit traits.</title>
        <authorList>
            <person name="Hazzouri K.M."/>
            <person name="Gros-Balthazard M."/>
            <person name="Flowers J.M."/>
            <person name="Copetti D."/>
            <person name="Lemansour A."/>
            <person name="Lebrun M."/>
            <person name="Masmoudi K."/>
            <person name="Ferrand S."/>
            <person name="Dhar M.I."/>
            <person name="Fresquez Z.A."/>
            <person name="Rosas U."/>
            <person name="Zhang J."/>
            <person name="Talag J."/>
            <person name="Lee S."/>
            <person name="Kudrna D."/>
            <person name="Powell R.F."/>
            <person name="Leitch I.J."/>
            <person name="Krueger R.R."/>
            <person name="Wing R.A."/>
            <person name="Amiri K.M.A."/>
            <person name="Purugganan M.D."/>
        </authorList>
    </citation>
    <scope>NUCLEOTIDE SEQUENCE [LARGE SCALE GENOMIC DNA]</scope>
    <source>
        <strain evidence="4">cv. Khalas</strain>
    </source>
</reference>
<dbReference type="Pfam" id="PF13041">
    <property type="entry name" value="PPR_2"/>
    <property type="match status" value="3"/>
</dbReference>